<accession>A0ACB5TS38</accession>
<gene>
    <name evidence="1" type="ORF">Amon02_000938600</name>
</gene>
<proteinExistence type="predicted"/>
<protein>
    <submittedName>
        <fullName evidence="1">Unnamed protein product</fullName>
    </submittedName>
</protein>
<evidence type="ECO:0000313" key="2">
    <source>
        <dbReference type="Proteomes" id="UP001165064"/>
    </source>
</evidence>
<keyword evidence="2" id="KW-1185">Reference proteome</keyword>
<dbReference type="EMBL" id="BSXS01008801">
    <property type="protein sequence ID" value="GME93705.1"/>
    <property type="molecule type" value="Genomic_DNA"/>
</dbReference>
<comment type="caution">
    <text evidence="1">The sequence shown here is derived from an EMBL/GenBank/DDBJ whole genome shotgun (WGS) entry which is preliminary data.</text>
</comment>
<name>A0ACB5TS38_AMBMO</name>
<reference evidence="1" key="1">
    <citation type="submission" date="2023-04" db="EMBL/GenBank/DDBJ databases">
        <title>Ambrosiozyma monospora NBRC 10751.</title>
        <authorList>
            <person name="Ichikawa N."/>
            <person name="Sato H."/>
            <person name="Tonouchi N."/>
        </authorList>
    </citation>
    <scope>NUCLEOTIDE SEQUENCE</scope>
    <source>
        <strain evidence="1">NBRC 10751</strain>
    </source>
</reference>
<evidence type="ECO:0000313" key="1">
    <source>
        <dbReference type="EMBL" id="GME93705.1"/>
    </source>
</evidence>
<dbReference type="Proteomes" id="UP001165064">
    <property type="component" value="Unassembled WGS sequence"/>
</dbReference>
<organism evidence="1 2">
    <name type="scientific">Ambrosiozyma monospora</name>
    <name type="common">Yeast</name>
    <name type="synonym">Endomycopsis monosporus</name>
    <dbReference type="NCBI Taxonomy" id="43982"/>
    <lineage>
        <taxon>Eukaryota</taxon>
        <taxon>Fungi</taxon>
        <taxon>Dikarya</taxon>
        <taxon>Ascomycota</taxon>
        <taxon>Saccharomycotina</taxon>
        <taxon>Pichiomycetes</taxon>
        <taxon>Pichiales</taxon>
        <taxon>Pichiaceae</taxon>
        <taxon>Ambrosiozyma</taxon>
    </lineage>
</organism>
<sequence>MFKLFWYSMFGAGLAAAGYSCRDWDPNEEPELYKEEENGYTPGKIITRFKKRVIGVSDVFSEPAFTDMLPPPPPPEYRRPLTLVLELDDLLIHSEWDNKRGWKTAKRPGVDYFLGYLSQYYEIVIFTKSPMVFAEQTINKLDPYHAYISYSLFREVCTSRDNKIIKDLSQMNRDLKKLILIDPFEDSYELQPDNAIPIDRWTGEKDDKLIRLIPFLEFLAYQPIKDVRQALNSFKDKKHIPEEFAEREKRLRAQWEKEQQLEAKSGHGLSKLLGMTSMKPRKMPLDAMREAGQKGYLAQYNFLKENGEKMMKEQEEKSKEYR</sequence>